<dbReference type="Pfam" id="PF23598">
    <property type="entry name" value="LRR_14"/>
    <property type="match status" value="1"/>
</dbReference>
<keyword evidence="5" id="KW-0677">Repeat</keyword>
<evidence type="ECO:0000256" key="5">
    <source>
        <dbReference type="ARBA" id="ARBA00022737"/>
    </source>
</evidence>
<reference evidence="13" key="2">
    <citation type="submission" date="2025-08" db="UniProtKB">
        <authorList>
            <consortium name="RefSeq"/>
        </authorList>
    </citation>
    <scope>IDENTIFICATION</scope>
    <source>
        <tissue evidence="13">Leaves</tissue>
    </source>
</reference>
<dbReference type="InterPro" id="IPR058922">
    <property type="entry name" value="WHD_DRP"/>
</dbReference>
<dbReference type="InterPro" id="IPR042197">
    <property type="entry name" value="Apaf_helical"/>
</dbReference>
<sequence>MEKDVNYIVNRAADFVQEWMIDNSIVSEMRYLIETLVHKCTEKSPDRKINLEAAIKSSFDGERGIHHYFLHISGEIRSIRRKIRRIRGINGTTLSLKTLQLESNLPLKGHSLADSNLRNIVVGFDADLMKIMDRLARPSLGREVLAIVGMGGIGKTTLARQMFDHPDTAFQFHCRAWITVSQVGSTWLLWMMYGVMRPGIVSKCVFQTTKMSKAGNRWKNLFLDLKVGPLELVDLGKQIARKCHGLPLAIVVIAGTLSRTVMTSDCWKDFAASVNSVVLTNPEQCSDILALSYNYLPLCLKICFLYMGAFPEDYEIEVQKLIRLWIAEGFLKASSSNNPEDVAEDYLEDLTDRSLVLVGKRNVVGKIKTCRLHDLLRELCLREAQKRTSCFVPDIFFSYLKFHYLRVLDMFFLQFDSFPAQIIKLQKLRYLALNVTYKLPTELDRLRHLQTLVINGPWPLREDGGIPTLTVRYWNMPKLRHLRITMVAFLSYLTDAASNTYRQPLSSGYLKTLSTVRFLSCRRDAFAMMPNLTELGMCETEEDYYRDRSCECLKNLAYLHQLETLTVPFTEKSEKQGL</sequence>
<dbReference type="GO" id="GO:0005737">
    <property type="term" value="C:cytoplasm"/>
    <property type="evidence" value="ECO:0007669"/>
    <property type="project" value="UniProtKB-SubCell"/>
</dbReference>
<dbReference type="Gene3D" id="3.40.50.300">
    <property type="entry name" value="P-loop containing nucleotide triphosphate hydrolases"/>
    <property type="match status" value="1"/>
</dbReference>
<keyword evidence="3" id="KW-0963">Cytoplasm</keyword>
<dbReference type="FunFam" id="1.10.10.10:FF:000322">
    <property type="entry name" value="Probable disease resistance protein At1g63360"/>
    <property type="match status" value="1"/>
</dbReference>
<evidence type="ECO:0000313" key="13">
    <source>
        <dbReference type="RefSeq" id="XP_027118378.1"/>
    </source>
</evidence>
<dbReference type="SUPFAM" id="SSF52047">
    <property type="entry name" value="RNI-like"/>
    <property type="match status" value="1"/>
</dbReference>
<evidence type="ECO:0000256" key="2">
    <source>
        <dbReference type="ARBA" id="ARBA00008894"/>
    </source>
</evidence>
<reference evidence="12" key="1">
    <citation type="journal article" date="2025" name="Foods">
        <title>Unveiling the Microbial Signatures of Arabica Coffee Cherries: Insights into Ripeness Specific Diversity, Functional Traits, and Implications for Quality and Safety.</title>
        <authorList>
            <consortium name="RefSeq"/>
            <person name="Tenea G.N."/>
            <person name="Cifuentes V."/>
            <person name="Reyes P."/>
            <person name="Cevallos-Vallejos M."/>
        </authorList>
    </citation>
    <scope>NUCLEOTIDE SEQUENCE [LARGE SCALE GENOMIC DNA]</scope>
</reference>
<feature type="domain" description="Disease resistance protein winged helix" evidence="10">
    <location>
        <begin position="310"/>
        <end position="379"/>
    </location>
</feature>
<dbReference type="RefSeq" id="XP_027118378.1">
    <property type="nucleotide sequence ID" value="XM_027262577.1"/>
</dbReference>
<dbReference type="InterPro" id="IPR055414">
    <property type="entry name" value="LRR_R13L4/SHOC2-like"/>
</dbReference>
<evidence type="ECO:0000256" key="6">
    <source>
        <dbReference type="ARBA" id="ARBA00022741"/>
    </source>
</evidence>
<dbReference type="GeneID" id="113735580"/>
<dbReference type="GO" id="GO:0043531">
    <property type="term" value="F:ADP binding"/>
    <property type="evidence" value="ECO:0007669"/>
    <property type="project" value="InterPro"/>
</dbReference>
<comment type="subcellular location">
    <subcellularLocation>
        <location evidence="1">Cytoplasm</location>
    </subcellularLocation>
</comment>
<gene>
    <name evidence="13" type="primary">LOC113735580</name>
</gene>
<keyword evidence="4" id="KW-0433">Leucine-rich repeat</keyword>
<evidence type="ECO:0000256" key="4">
    <source>
        <dbReference type="ARBA" id="ARBA00022614"/>
    </source>
</evidence>
<keyword evidence="7" id="KW-0611">Plant defense</keyword>
<dbReference type="GO" id="GO:0098542">
    <property type="term" value="P:defense response to other organism"/>
    <property type="evidence" value="ECO:0007669"/>
    <property type="project" value="TreeGrafter"/>
</dbReference>
<name>A0A6P6WSH1_COFAR</name>
<dbReference type="GO" id="GO:0005524">
    <property type="term" value="F:ATP binding"/>
    <property type="evidence" value="ECO:0007669"/>
    <property type="project" value="UniProtKB-KW"/>
</dbReference>
<evidence type="ECO:0000256" key="8">
    <source>
        <dbReference type="ARBA" id="ARBA00022840"/>
    </source>
</evidence>
<dbReference type="InterPro" id="IPR027417">
    <property type="entry name" value="P-loop_NTPase"/>
</dbReference>
<dbReference type="AlphaFoldDB" id="A0A6P6WSH1"/>
<dbReference type="PANTHER" id="PTHR23155:SF1152">
    <property type="entry name" value="AAA+ ATPASE DOMAIN-CONTAINING PROTEIN"/>
    <property type="match status" value="1"/>
</dbReference>
<dbReference type="Pfam" id="PF23559">
    <property type="entry name" value="WHD_DRP"/>
    <property type="match status" value="1"/>
</dbReference>
<evidence type="ECO:0000259" key="11">
    <source>
        <dbReference type="Pfam" id="PF23598"/>
    </source>
</evidence>
<dbReference type="Proteomes" id="UP001652660">
    <property type="component" value="Chromosome 3c"/>
</dbReference>
<comment type="similarity">
    <text evidence="2">Belongs to the disease resistance NB-LRR family.</text>
</comment>
<dbReference type="InterPro" id="IPR044974">
    <property type="entry name" value="Disease_R_plants"/>
</dbReference>
<keyword evidence="6" id="KW-0547">Nucleotide-binding</keyword>
<evidence type="ECO:0000256" key="3">
    <source>
        <dbReference type="ARBA" id="ARBA00022490"/>
    </source>
</evidence>
<dbReference type="Gene3D" id="1.10.10.10">
    <property type="entry name" value="Winged helix-like DNA-binding domain superfamily/Winged helix DNA-binding domain"/>
    <property type="match status" value="1"/>
</dbReference>
<protein>
    <submittedName>
        <fullName evidence="13">Late blight resistance protein R1-A-like</fullName>
    </submittedName>
</protein>
<evidence type="ECO:0000256" key="1">
    <source>
        <dbReference type="ARBA" id="ARBA00004496"/>
    </source>
</evidence>
<organism evidence="12 13">
    <name type="scientific">Coffea arabica</name>
    <name type="common">Arabian coffee</name>
    <dbReference type="NCBI Taxonomy" id="13443"/>
    <lineage>
        <taxon>Eukaryota</taxon>
        <taxon>Viridiplantae</taxon>
        <taxon>Streptophyta</taxon>
        <taxon>Embryophyta</taxon>
        <taxon>Tracheophyta</taxon>
        <taxon>Spermatophyta</taxon>
        <taxon>Magnoliopsida</taxon>
        <taxon>eudicotyledons</taxon>
        <taxon>Gunneridae</taxon>
        <taxon>Pentapetalae</taxon>
        <taxon>asterids</taxon>
        <taxon>lamiids</taxon>
        <taxon>Gentianales</taxon>
        <taxon>Rubiaceae</taxon>
        <taxon>Ixoroideae</taxon>
        <taxon>Gardenieae complex</taxon>
        <taxon>Bertiereae - Coffeeae clade</taxon>
        <taxon>Coffeeae</taxon>
        <taxon>Coffea</taxon>
    </lineage>
</organism>
<accession>A0A6P6WSH1</accession>
<evidence type="ECO:0000259" key="9">
    <source>
        <dbReference type="Pfam" id="PF00931"/>
    </source>
</evidence>
<keyword evidence="8" id="KW-0067">ATP-binding</keyword>
<dbReference type="SUPFAM" id="SSF52540">
    <property type="entry name" value="P-loop containing nucleoside triphosphate hydrolases"/>
    <property type="match status" value="1"/>
</dbReference>
<keyword evidence="12" id="KW-1185">Reference proteome</keyword>
<feature type="domain" description="Disease resistance R13L4/SHOC-2-like LRR" evidence="11">
    <location>
        <begin position="397"/>
        <end position="573"/>
    </location>
</feature>
<dbReference type="Gene3D" id="1.10.8.430">
    <property type="entry name" value="Helical domain of apoptotic protease-activating factors"/>
    <property type="match status" value="1"/>
</dbReference>
<evidence type="ECO:0000259" key="10">
    <source>
        <dbReference type="Pfam" id="PF23559"/>
    </source>
</evidence>
<dbReference type="InterPro" id="IPR002182">
    <property type="entry name" value="NB-ARC"/>
</dbReference>
<feature type="domain" description="NB-ARC" evidence="9">
    <location>
        <begin position="126"/>
        <end position="189"/>
    </location>
</feature>
<dbReference type="InterPro" id="IPR036388">
    <property type="entry name" value="WH-like_DNA-bd_sf"/>
</dbReference>
<dbReference type="PRINTS" id="PR00364">
    <property type="entry name" value="DISEASERSIST"/>
</dbReference>
<evidence type="ECO:0000313" key="12">
    <source>
        <dbReference type="Proteomes" id="UP001652660"/>
    </source>
</evidence>
<dbReference type="PANTHER" id="PTHR23155">
    <property type="entry name" value="DISEASE RESISTANCE PROTEIN RP"/>
    <property type="match status" value="1"/>
</dbReference>
<proteinExistence type="inferred from homology"/>
<evidence type="ECO:0000256" key="7">
    <source>
        <dbReference type="ARBA" id="ARBA00022821"/>
    </source>
</evidence>
<dbReference type="OrthoDB" id="912863at2759"/>
<dbReference type="Pfam" id="PF00931">
    <property type="entry name" value="NB-ARC"/>
    <property type="match status" value="1"/>
</dbReference>